<evidence type="ECO:0000256" key="1">
    <source>
        <dbReference type="ARBA" id="ARBA00004123"/>
    </source>
</evidence>
<evidence type="ECO:0000313" key="4">
    <source>
        <dbReference type="EMBL" id="KNB17665.1"/>
    </source>
</evidence>
<evidence type="ECO:0000259" key="3">
    <source>
        <dbReference type="PROSITE" id="PS50048"/>
    </source>
</evidence>
<accession>A0A0J9W444</accession>
<evidence type="ECO:0000313" key="5">
    <source>
        <dbReference type="Proteomes" id="UP000009097"/>
    </source>
</evidence>
<dbReference type="PANTHER" id="PTHR37534">
    <property type="entry name" value="TRANSCRIPTIONAL ACTIVATOR PROTEIN UGA3"/>
    <property type="match status" value="1"/>
</dbReference>
<dbReference type="PANTHER" id="PTHR37534:SF51">
    <property type="entry name" value="ACRIFLAVINE SENSITIVITY CONTROL PROTEIN ACR-2"/>
    <property type="match status" value="1"/>
</dbReference>
<dbReference type="InterPro" id="IPR021858">
    <property type="entry name" value="Fun_TF"/>
</dbReference>
<reference evidence="4" key="1">
    <citation type="submission" date="2007-04" db="EMBL/GenBank/DDBJ databases">
        <authorList>
            <consortium name="The Broad Institute Genome Sequencing Platform"/>
            <person name="Birren B."/>
            <person name="Lander E."/>
            <person name="Galagan J."/>
            <person name="Nusbaum C."/>
            <person name="Devon K."/>
            <person name="Ma L.-J."/>
            <person name="Jaffe D."/>
            <person name="Butler J."/>
            <person name="Alvarez P."/>
            <person name="Gnerre S."/>
            <person name="Grabherr M."/>
            <person name="Kleber M."/>
            <person name="Mauceli E."/>
            <person name="Brockman W."/>
            <person name="MacCallum I.A."/>
            <person name="Young S."/>
            <person name="LaButti K."/>
            <person name="DeCaprio D."/>
            <person name="Crawford M."/>
            <person name="Koehrsen M."/>
            <person name="Engels R."/>
            <person name="Montgomery P."/>
            <person name="Pearson M."/>
            <person name="Howarth C."/>
            <person name="Larson L."/>
            <person name="White J."/>
            <person name="O'Leary S."/>
            <person name="Kodira C."/>
            <person name="Zeng Q."/>
            <person name="Yandava C."/>
            <person name="Alvarado L."/>
            <person name="Kistler C."/>
            <person name="Shim W.-B."/>
            <person name="Kang S."/>
            <person name="Woloshuk C."/>
        </authorList>
    </citation>
    <scope>NUCLEOTIDE SEQUENCE</scope>
    <source>
        <strain evidence="4">4287</strain>
    </source>
</reference>
<comment type="subcellular location">
    <subcellularLocation>
        <location evidence="1">Nucleus</location>
    </subcellularLocation>
</comment>
<dbReference type="Pfam" id="PF00172">
    <property type="entry name" value="Zn_clus"/>
    <property type="match status" value="1"/>
</dbReference>
<dbReference type="InterPro" id="IPR036864">
    <property type="entry name" value="Zn2-C6_fun-type_DNA-bd_sf"/>
</dbReference>
<dbReference type="VEuPathDB" id="FungiDB:FOXG_22003"/>
<dbReference type="EMBL" id="DS231722">
    <property type="protein sequence ID" value="KNB17665.1"/>
    <property type="molecule type" value="Genomic_DNA"/>
</dbReference>
<proteinExistence type="predicted"/>
<gene>
    <name evidence="4" type="ORF">FOXG_22003</name>
</gene>
<reference evidence="4" key="2">
    <citation type="journal article" date="2010" name="Nature">
        <title>Comparative genomics reveals mobile pathogenicity chromosomes in Fusarium.</title>
        <authorList>
            <person name="Ma L.J."/>
            <person name="van der Does H.C."/>
            <person name="Borkovich K.A."/>
            <person name="Coleman J.J."/>
            <person name="Daboussi M.J."/>
            <person name="Di Pietro A."/>
            <person name="Dufresne M."/>
            <person name="Freitag M."/>
            <person name="Grabherr M."/>
            <person name="Henrissat B."/>
            <person name="Houterman P.M."/>
            <person name="Kang S."/>
            <person name="Shim W.B."/>
            <person name="Woloshuk C."/>
            <person name="Xie X."/>
            <person name="Xu J.R."/>
            <person name="Antoniw J."/>
            <person name="Baker S.E."/>
            <person name="Bluhm B.H."/>
            <person name="Breakspear A."/>
            <person name="Brown D.W."/>
            <person name="Butchko R.A."/>
            <person name="Chapman S."/>
            <person name="Coulson R."/>
            <person name="Coutinho P.M."/>
            <person name="Danchin E.G."/>
            <person name="Diener A."/>
            <person name="Gale L.R."/>
            <person name="Gardiner D.M."/>
            <person name="Goff S."/>
            <person name="Hammond-Kosack K.E."/>
            <person name="Hilburn K."/>
            <person name="Hua-Van A."/>
            <person name="Jonkers W."/>
            <person name="Kazan K."/>
            <person name="Kodira C.D."/>
            <person name="Koehrsen M."/>
            <person name="Kumar L."/>
            <person name="Lee Y.H."/>
            <person name="Li L."/>
            <person name="Manners J.M."/>
            <person name="Miranda-Saavedra D."/>
            <person name="Mukherjee M."/>
            <person name="Park G."/>
            <person name="Park J."/>
            <person name="Park S.Y."/>
            <person name="Proctor R.H."/>
            <person name="Regev A."/>
            <person name="Ruiz-Roldan M.C."/>
            <person name="Sain D."/>
            <person name="Sakthikumar S."/>
            <person name="Sykes S."/>
            <person name="Schwartz D.C."/>
            <person name="Turgeon B.G."/>
            <person name="Wapinski I."/>
            <person name="Yoder O."/>
            <person name="Young S."/>
            <person name="Zeng Q."/>
            <person name="Zhou S."/>
            <person name="Galagan J."/>
            <person name="Cuomo C.A."/>
            <person name="Kistler H.C."/>
            <person name="Rep M."/>
        </authorList>
    </citation>
    <scope>NUCLEOTIDE SEQUENCE [LARGE SCALE GENOMIC DNA]</scope>
    <source>
        <strain evidence="4">4287</strain>
    </source>
</reference>
<dbReference type="RefSeq" id="XP_018255710.1">
    <property type="nucleotide sequence ID" value="XM_018402384.1"/>
</dbReference>
<evidence type="ECO:0000256" key="2">
    <source>
        <dbReference type="ARBA" id="ARBA00023242"/>
    </source>
</evidence>
<keyword evidence="2" id="KW-0539">Nucleus</keyword>
<dbReference type="GO" id="GO:0000981">
    <property type="term" value="F:DNA-binding transcription factor activity, RNA polymerase II-specific"/>
    <property type="evidence" value="ECO:0007669"/>
    <property type="project" value="InterPro"/>
</dbReference>
<dbReference type="Gene3D" id="4.10.240.10">
    <property type="entry name" value="Zn(2)-C6 fungal-type DNA-binding domain"/>
    <property type="match status" value="1"/>
</dbReference>
<dbReference type="KEGG" id="fox:FOXG_22003"/>
<feature type="domain" description="Zn(2)-C6 fungal-type" evidence="3">
    <location>
        <begin position="34"/>
        <end position="62"/>
    </location>
</feature>
<dbReference type="Proteomes" id="UP000009097">
    <property type="component" value="Unassembled WGS sequence"/>
</dbReference>
<dbReference type="GO" id="GO:0008270">
    <property type="term" value="F:zinc ion binding"/>
    <property type="evidence" value="ECO:0007669"/>
    <property type="project" value="InterPro"/>
</dbReference>
<dbReference type="PROSITE" id="PS50048">
    <property type="entry name" value="ZN2_CY6_FUNGAL_2"/>
    <property type="match status" value="1"/>
</dbReference>
<dbReference type="OrthoDB" id="5380854at2759"/>
<organism evidence="4 5">
    <name type="scientific">Fusarium oxysporum f. sp. lycopersici (strain 4287 / CBS 123668 / FGSC 9935 / NRRL 34936)</name>
    <name type="common">Fusarium vascular wilt of tomato</name>
    <dbReference type="NCBI Taxonomy" id="426428"/>
    <lineage>
        <taxon>Eukaryota</taxon>
        <taxon>Fungi</taxon>
        <taxon>Dikarya</taxon>
        <taxon>Ascomycota</taxon>
        <taxon>Pezizomycotina</taxon>
        <taxon>Sordariomycetes</taxon>
        <taxon>Hypocreomycetidae</taxon>
        <taxon>Hypocreales</taxon>
        <taxon>Nectriaceae</taxon>
        <taxon>Fusarium</taxon>
        <taxon>Fusarium oxysporum species complex</taxon>
    </lineage>
</organism>
<dbReference type="AlphaFoldDB" id="A0A0J9W444"/>
<dbReference type="SUPFAM" id="SSF57701">
    <property type="entry name" value="Zn2/Cys6 DNA-binding domain"/>
    <property type="match status" value="1"/>
</dbReference>
<dbReference type="InterPro" id="IPR001138">
    <property type="entry name" value="Zn2Cys6_DnaBD"/>
</dbReference>
<sequence>MFKFPKHPSSKRPITFRFPDWLHLSINHQMADHPCHTCRKRRVQCDGGYPHCDKCTLRGIECLGYGQFLMWTGAVAVRGRLAGQTSSAAACHGQHSAVAKRRTIYQTKALETKTIHVTDQSVSSSKLDLQTSDVRSLVDPLFQGMSESQRRYFDYYSHRVCQDLISHDFSNANPFRNLLPLTSSHPILRQVIIAASAAHMFNQTTTLAAASDPSQRFQAPNNIRIDALVAKHKALQIMPSAIQNINTHSIDIILAAALFLVNVELLESGKRSWKPHLEGAARILSMTQPLTLLDESLKDYIMSDCIVYSILSLTFNPSAPNLQNHLESCQILSILDKTANSYLCCPPELLNILLMASQLLDSSEDGVTASSCAALLEQARSVDLDSWAYKLHDQNTIRSRFLAGLAHQIAACLYVLQVVPALDNSMDRGTTHTLLEGLYNTLSQIPDNDPNFKATAWPSFVLGATTESQETQSWVIDRLKRMAVVFPWGFIYSAVDTLQVLWRLSEKQRVAASWVQTLRQLDVNFLIV</sequence>
<dbReference type="GeneID" id="28962709"/>
<name>A0A0J9W444_FUSO4</name>
<dbReference type="CDD" id="cd00067">
    <property type="entry name" value="GAL4"/>
    <property type="match status" value="1"/>
</dbReference>
<protein>
    <recommendedName>
        <fullName evidence="3">Zn(2)-C6 fungal-type domain-containing protein</fullName>
    </recommendedName>
</protein>
<dbReference type="GO" id="GO:0045944">
    <property type="term" value="P:positive regulation of transcription by RNA polymerase II"/>
    <property type="evidence" value="ECO:0007669"/>
    <property type="project" value="TreeGrafter"/>
</dbReference>
<dbReference type="GO" id="GO:0005634">
    <property type="term" value="C:nucleus"/>
    <property type="evidence" value="ECO:0007669"/>
    <property type="project" value="UniProtKB-SubCell"/>
</dbReference>
<dbReference type="SMART" id="SM00066">
    <property type="entry name" value="GAL4"/>
    <property type="match status" value="1"/>
</dbReference>
<dbReference type="GO" id="GO:0000976">
    <property type="term" value="F:transcription cis-regulatory region binding"/>
    <property type="evidence" value="ECO:0007669"/>
    <property type="project" value="TreeGrafter"/>
</dbReference>
<dbReference type="Pfam" id="PF11951">
    <property type="entry name" value="Fungal_trans_2"/>
    <property type="match status" value="1"/>
</dbReference>